<keyword evidence="1" id="KW-1133">Transmembrane helix</keyword>
<sequence>MFKDCKTGGYNLEGSKASIERLTRLVFLIAIAYTCSTLKGLVIKSKGQRKYIGRERKIQQSLTRNSNFWIGLYGDVWIITREFVERWVEELMRLNLNKLPFYQKGLRAMNIIQQTF</sequence>
<evidence type="ECO:0000256" key="1">
    <source>
        <dbReference type="SAM" id="Phobius"/>
    </source>
</evidence>
<comment type="caution">
    <text evidence="2">The sequence shown here is derived from an EMBL/GenBank/DDBJ whole genome shotgun (WGS) entry which is preliminary data.</text>
</comment>
<accession>A0A1U7HHP4</accession>
<proteinExistence type="predicted"/>
<evidence type="ECO:0000313" key="3">
    <source>
        <dbReference type="Proteomes" id="UP000186868"/>
    </source>
</evidence>
<dbReference type="Proteomes" id="UP000186868">
    <property type="component" value="Unassembled WGS sequence"/>
</dbReference>
<reference evidence="2 3" key="1">
    <citation type="submission" date="2016-11" db="EMBL/GenBank/DDBJ databases">
        <title>Draft Genome Sequences of Nine Cyanobacterial Strains from Diverse Habitats.</title>
        <authorList>
            <person name="Zhu T."/>
            <person name="Hou S."/>
            <person name="Lu X."/>
            <person name="Hess W.R."/>
        </authorList>
    </citation>
    <scope>NUCLEOTIDE SEQUENCE [LARGE SCALE GENOMIC DNA]</scope>
    <source>
        <strain evidence="2 3">NIES-593</strain>
    </source>
</reference>
<protein>
    <recommendedName>
        <fullName evidence="4">Transposase</fullName>
    </recommendedName>
</protein>
<name>A0A1U7HHP4_9CYAN</name>
<keyword evidence="1" id="KW-0812">Transmembrane</keyword>
<evidence type="ECO:0008006" key="4">
    <source>
        <dbReference type="Google" id="ProtNLM"/>
    </source>
</evidence>
<dbReference type="InterPro" id="IPR012337">
    <property type="entry name" value="RNaseH-like_sf"/>
</dbReference>
<keyword evidence="3" id="KW-1185">Reference proteome</keyword>
<feature type="transmembrane region" description="Helical" evidence="1">
    <location>
        <begin position="22"/>
        <end position="42"/>
    </location>
</feature>
<evidence type="ECO:0000313" key="2">
    <source>
        <dbReference type="EMBL" id="OKH23058.1"/>
    </source>
</evidence>
<gene>
    <name evidence="2" type="ORF">NIES593_11415</name>
</gene>
<dbReference type="AlphaFoldDB" id="A0A1U7HHP4"/>
<dbReference type="SUPFAM" id="SSF53098">
    <property type="entry name" value="Ribonuclease H-like"/>
    <property type="match status" value="1"/>
</dbReference>
<organism evidence="2 3">
    <name type="scientific">Hydrococcus rivularis NIES-593</name>
    <dbReference type="NCBI Taxonomy" id="1921803"/>
    <lineage>
        <taxon>Bacteria</taxon>
        <taxon>Bacillati</taxon>
        <taxon>Cyanobacteriota</taxon>
        <taxon>Cyanophyceae</taxon>
        <taxon>Pleurocapsales</taxon>
        <taxon>Hydrococcaceae</taxon>
        <taxon>Hydrococcus</taxon>
    </lineage>
</organism>
<keyword evidence="1" id="KW-0472">Membrane</keyword>
<dbReference type="EMBL" id="MRCB01000011">
    <property type="protein sequence ID" value="OKH23058.1"/>
    <property type="molecule type" value="Genomic_DNA"/>
</dbReference>